<keyword evidence="1" id="KW-1133">Transmembrane helix</keyword>
<evidence type="ECO:0000256" key="1">
    <source>
        <dbReference type="SAM" id="Phobius"/>
    </source>
</evidence>
<comment type="caution">
    <text evidence="3">The sequence shown here is derived from an EMBL/GenBank/DDBJ whole genome shotgun (WGS) entry which is preliminary data.</text>
</comment>
<proteinExistence type="predicted"/>
<feature type="transmembrane region" description="Helical" evidence="1">
    <location>
        <begin position="102"/>
        <end position="120"/>
    </location>
</feature>
<keyword evidence="4" id="KW-1185">Reference proteome</keyword>
<reference evidence="3 4" key="1">
    <citation type="journal article" date="2014" name="Genome Announc.">
        <title>Draft Genome Sequences of Two Isolates of the Roseobacter Group, Sulfitobacter sp. Strains 3SOLIMAR09 and 1FIGIMAR09, from Harbors of Mallorca Island (Mediterranean Sea).</title>
        <authorList>
            <person name="Mas-Llado M."/>
            <person name="Pina-Villalonga J.M."/>
            <person name="Brunet-Galmes I."/>
            <person name="Nogales B."/>
            <person name="Bosch R."/>
        </authorList>
    </citation>
    <scope>NUCLEOTIDE SEQUENCE [LARGE SCALE GENOMIC DNA]</scope>
    <source>
        <strain evidence="3 4">1FIGIMAR09</strain>
    </source>
</reference>
<dbReference type="Proteomes" id="UP000027337">
    <property type="component" value="Unassembled WGS sequence"/>
</dbReference>
<protein>
    <recommendedName>
        <fullName evidence="5">DUF423 domain-containing protein</fullName>
    </recommendedName>
</protein>
<gene>
    <name evidence="3" type="ORF">PM02_03960</name>
</gene>
<keyword evidence="1" id="KW-0812">Transmembrane</keyword>
<dbReference type="STRING" id="83219.PM02_03960"/>
<accession>A0A061SSA9</accession>
<evidence type="ECO:0000313" key="3">
    <source>
        <dbReference type="EMBL" id="KAJ04601.1"/>
    </source>
</evidence>
<evidence type="ECO:0000256" key="2">
    <source>
        <dbReference type="SAM" id="SignalP"/>
    </source>
</evidence>
<feature type="transmembrane region" description="Helical" evidence="1">
    <location>
        <begin position="73"/>
        <end position="96"/>
    </location>
</feature>
<dbReference type="EMBL" id="JEMU01000002">
    <property type="protein sequence ID" value="KAJ04601.1"/>
    <property type="molecule type" value="Genomic_DNA"/>
</dbReference>
<keyword evidence="1" id="KW-0472">Membrane</keyword>
<organism evidence="3 4">
    <name type="scientific">Sulfitobacter mediterraneus</name>
    <dbReference type="NCBI Taxonomy" id="83219"/>
    <lineage>
        <taxon>Bacteria</taxon>
        <taxon>Pseudomonadati</taxon>
        <taxon>Pseudomonadota</taxon>
        <taxon>Alphaproteobacteria</taxon>
        <taxon>Rhodobacterales</taxon>
        <taxon>Roseobacteraceae</taxon>
        <taxon>Sulfitobacter</taxon>
    </lineage>
</organism>
<name>A0A061SSA9_9RHOB</name>
<feature type="signal peptide" evidence="2">
    <location>
        <begin position="1"/>
        <end position="22"/>
    </location>
</feature>
<evidence type="ECO:0000313" key="4">
    <source>
        <dbReference type="Proteomes" id="UP000027337"/>
    </source>
</evidence>
<dbReference type="AlphaFoldDB" id="A0A061SSA9"/>
<dbReference type="RefSeq" id="WP_037905377.1">
    <property type="nucleotide sequence ID" value="NZ_JEMU01000002.1"/>
</dbReference>
<feature type="transmembrane region" description="Helical" evidence="1">
    <location>
        <begin position="46"/>
        <end position="66"/>
    </location>
</feature>
<evidence type="ECO:0008006" key="5">
    <source>
        <dbReference type="Google" id="ProtNLM"/>
    </source>
</evidence>
<dbReference type="eggNOG" id="ENOG5033G7A">
    <property type="taxonomic scope" value="Bacteria"/>
</dbReference>
<feature type="chain" id="PRO_5001606332" description="DUF423 domain-containing protein" evidence="2">
    <location>
        <begin position="23"/>
        <end position="121"/>
    </location>
</feature>
<sequence>MSVALMIAALLMLLTSAIHVFAGGPEIMTPIRQSNLSKPVKAVADVVWHGVTVMLVLMAAGLAWLAYVPNPALLWMICAVQVGFAGLFIAYGIGQLGNLKQMPQWIIFLGIPALSLWAVYG</sequence>
<keyword evidence="2" id="KW-0732">Signal</keyword>